<keyword evidence="3" id="KW-1185">Reference proteome</keyword>
<feature type="chain" id="PRO_5032919738" evidence="1">
    <location>
        <begin position="23"/>
        <end position="371"/>
    </location>
</feature>
<reference evidence="2" key="1">
    <citation type="submission" date="2021-02" db="EMBL/GenBank/DDBJ databases">
        <authorList>
            <person name="Dougan E. K."/>
            <person name="Rhodes N."/>
            <person name="Thang M."/>
            <person name="Chan C."/>
        </authorList>
    </citation>
    <scope>NUCLEOTIDE SEQUENCE</scope>
</reference>
<accession>A0A812XA63</accession>
<dbReference type="Proteomes" id="UP000601435">
    <property type="component" value="Unassembled WGS sequence"/>
</dbReference>
<gene>
    <name evidence="2" type="ORF">SNEC2469_LOCUS20942</name>
</gene>
<proteinExistence type="predicted"/>
<dbReference type="OrthoDB" id="406253at2759"/>
<keyword evidence="1" id="KW-0732">Signal</keyword>
<dbReference type="AlphaFoldDB" id="A0A812XA63"/>
<feature type="signal peptide" evidence="1">
    <location>
        <begin position="1"/>
        <end position="22"/>
    </location>
</feature>
<evidence type="ECO:0000313" key="3">
    <source>
        <dbReference type="Proteomes" id="UP000601435"/>
    </source>
</evidence>
<protein>
    <submittedName>
        <fullName evidence="2">Uncharacterized protein</fullName>
    </submittedName>
</protein>
<dbReference type="EMBL" id="CAJNJA010036858">
    <property type="protein sequence ID" value="CAE7725550.1"/>
    <property type="molecule type" value="Genomic_DNA"/>
</dbReference>
<sequence length="371" mass="41806">MAKVPFCIRVFVLCGTLQVLQAARANINATGALSTPSVVCQCKTLKDDDDYWNECQEFKDGKADEPRYYRQGDDGKQFCCKLSKADGGLFSMMSAYKTQPNLDFCMEEVRPLDPDFCCVLTPKSRGETGVRVRQVSVFNGAKDLPENERTWEDYTRKSLPHFRIADITAGNADRKVMDPSRVRQFVQNFFGTSPPVCQYLKSDKLLEACDLRWLGSPKCCCRREAIMNQKRACIPTNAMQVPGHIGKVPNIRKSSVQQSHAAPQEKVVAQLFPVLRQVIARDPETGTLLLWSLEGEQWRATATEDRIATFTKPFCEMEDQFLFQKAYTGVPIPETLCLRALRHTSVTSKTGGALVTETWMTQRIIICGRTC</sequence>
<evidence type="ECO:0000256" key="1">
    <source>
        <dbReference type="SAM" id="SignalP"/>
    </source>
</evidence>
<evidence type="ECO:0000313" key="2">
    <source>
        <dbReference type="EMBL" id="CAE7725550.1"/>
    </source>
</evidence>
<organism evidence="2 3">
    <name type="scientific">Symbiodinium necroappetens</name>
    <dbReference type="NCBI Taxonomy" id="1628268"/>
    <lineage>
        <taxon>Eukaryota</taxon>
        <taxon>Sar</taxon>
        <taxon>Alveolata</taxon>
        <taxon>Dinophyceae</taxon>
        <taxon>Suessiales</taxon>
        <taxon>Symbiodiniaceae</taxon>
        <taxon>Symbiodinium</taxon>
    </lineage>
</organism>
<comment type="caution">
    <text evidence="2">The sequence shown here is derived from an EMBL/GenBank/DDBJ whole genome shotgun (WGS) entry which is preliminary data.</text>
</comment>
<name>A0A812XA63_9DINO</name>